<dbReference type="SUPFAM" id="SSF89392">
    <property type="entry name" value="Prokaryotic lipoproteins and lipoprotein localization factors"/>
    <property type="match status" value="1"/>
</dbReference>
<proteinExistence type="predicted"/>
<dbReference type="PROSITE" id="PS51257">
    <property type="entry name" value="PROKAR_LIPOPROTEIN"/>
    <property type="match status" value="1"/>
</dbReference>
<keyword evidence="2" id="KW-1185">Reference proteome</keyword>
<evidence type="ECO:0000313" key="2">
    <source>
        <dbReference type="Proteomes" id="UP000219689"/>
    </source>
</evidence>
<dbReference type="PANTHER" id="PTHR37507:SF2">
    <property type="entry name" value="SPORULATION PROTEIN YDCC"/>
    <property type="match status" value="1"/>
</dbReference>
<protein>
    <recommendedName>
        <fullName evidence="3">Outer membrane lipoprotein carrier protein LolA</fullName>
    </recommendedName>
</protein>
<dbReference type="Proteomes" id="UP000219689">
    <property type="component" value="Unassembled WGS sequence"/>
</dbReference>
<evidence type="ECO:0008006" key="3">
    <source>
        <dbReference type="Google" id="ProtNLM"/>
    </source>
</evidence>
<dbReference type="InterPro" id="IPR029046">
    <property type="entry name" value="LolA/LolB/LppX"/>
</dbReference>
<dbReference type="PANTHER" id="PTHR37507">
    <property type="entry name" value="SPORULATION PROTEIN YDCC"/>
    <property type="match status" value="1"/>
</dbReference>
<dbReference type="InterPro" id="IPR052944">
    <property type="entry name" value="Sporulation_related"/>
</dbReference>
<sequence>MFVGDRDVRSVLPALALAVVLLTAGCVSVPSAGPDPAALEDEVTAADPPDEVTATVVSTRTVDGETIRTTEAVWLRADGRSRIETESSGAGTVIVDDGTQRWHYDATRDWVTRLETDPTALSILEGLYVQQQRYLEAYEMTAVEEDAVDGRDTYHVTFDPPANETIERSISVLIQDTEYVIPLATSDVEHAERGADRVEVWYDQETLFPVKQTIEGDGVVLERTYRNLSIDGGIDDERFEFDPAAVGGTETDVESIALPSIDDYETLTAADEAVPFTVAEPPASALPAGVELDSITGYEFPDENRTQVSLQYRSGDDETVSVTTSDGPRRFAVGGEAVPVGTATGTIAETDEGTELQWSCGESYYSVFVEDSFDDGTAVTVGESLDLDC</sequence>
<reference evidence="1 2" key="1">
    <citation type="submission" date="2017-09" db="EMBL/GenBank/DDBJ databases">
        <title>Genome sequences of Natrinema ejinorence JCM 13890T.</title>
        <authorList>
            <person name="Roh S.W."/>
            <person name="Kim Y.B."/>
            <person name="Kim J.Y."/>
        </authorList>
    </citation>
    <scope>NUCLEOTIDE SEQUENCE [LARGE SCALE GENOMIC DNA]</scope>
    <source>
        <strain evidence="1 2">JCM 13890</strain>
    </source>
</reference>
<gene>
    <name evidence="1" type="ORF">CP557_10215</name>
</gene>
<dbReference type="EMBL" id="NXNI01000001">
    <property type="protein sequence ID" value="PCR90858.1"/>
    <property type="molecule type" value="Genomic_DNA"/>
</dbReference>
<dbReference type="Gene3D" id="2.50.20.10">
    <property type="entry name" value="Lipoprotein localisation LolA/LolB/LppX"/>
    <property type="match status" value="1"/>
</dbReference>
<evidence type="ECO:0000313" key="1">
    <source>
        <dbReference type="EMBL" id="PCR90858.1"/>
    </source>
</evidence>
<comment type="caution">
    <text evidence="1">The sequence shown here is derived from an EMBL/GenBank/DDBJ whole genome shotgun (WGS) entry which is preliminary data.</text>
</comment>
<accession>A0A2A5QVI8</accession>
<dbReference type="AlphaFoldDB" id="A0A2A5QVI8"/>
<organism evidence="1 2">
    <name type="scientific">Natrinema ejinorense</name>
    <dbReference type="NCBI Taxonomy" id="373386"/>
    <lineage>
        <taxon>Archaea</taxon>
        <taxon>Methanobacteriati</taxon>
        <taxon>Methanobacteriota</taxon>
        <taxon>Stenosarchaea group</taxon>
        <taxon>Halobacteria</taxon>
        <taxon>Halobacteriales</taxon>
        <taxon>Natrialbaceae</taxon>
        <taxon>Natrinema</taxon>
    </lineage>
</organism>
<dbReference type="RefSeq" id="WP_097379804.1">
    <property type="nucleotide sequence ID" value="NZ_NXNI01000001.1"/>
</dbReference>
<dbReference type="OrthoDB" id="137725at2157"/>
<name>A0A2A5QVI8_9EURY</name>